<feature type="domain" description="Zinc finger CGNR" evidence="1">
    <location>
        <begin position="127"/>
        <end position="170"/>
    </location>
</feature>
<dbReference type="InterPro" id="IPR010852">
    <property type="entry name" value="ABATE"/>
</dbReference>
<accession>A0ABT1K0F2</accession>
<dbReference type="InterPro" id="IPR023286">
    <property type="entry name" value="ABATE_dom_sf"/>
</dbReference>
<dbReference type="RefSeq" id="WP_253770452.1">
    <property type="nucleotide sequence ID" value="NZ_BAAAVE010000004.1"/>
</dbReference>
<dbReference type="SUPFAM" id="SSF160904">
    <property type="entry name" value="Jann2411-like"/>
    <property type="match status" value="1"/>
</dbReference>
<evidence type="ECO:0000313" key="3">
    <source>
        <dbReference type="Proteomes" id="UP001320766"/>
    </source>
</evidence>
<evidence type="ECO:0000259" key="1">
    <source>
        <dbReference type="Pfam" id="PF11706"/>
    </source>
</evidence>
<gene>
    <name evidence="2" type="ORF">HD595_003596</name>
</gene>
<dbReference type="Proteomes" id="UP001320766">
    <property type="component" value="Unassembled WGS sequence"/>
</dbReference>
<dbReference type="InterPro" id="IPR021005">
    <property type="entry name" value="Znf_CGNR"/>
</dbReference>
<dbReference type="Pfam" id="PF07336">
    <property type="entry name" value="ABATE"/>
    <property type="match status" value="1"/>
</dbReference>
<organism evidence="2 3">
    <name type="scientific">Nonomuraea roseoviolacea subsp. carminata</name>
    <dbReference type="NCBI Taxonomy" id="160689"/>
    <lineage>
        <taxon>Bacteria</taxon>
        <taxon>Bacillati</taxon>
        <taxon>Actinomycetota</taxon>
        <taxon>Actinomycetes</taxon>
        <taxon>Streptosporangiales</taxon>
        <taxon>Streptosporangiaceae</taxon>
        <taxon>Nonomuraea</taxon>
    </lineage>
</organism>
<dbReference type="PANTHER" id="PTHR35525:SF3">
    <property type="entry name" value="BLL6575 PROTEIN"/>
    <property type="match status" value="1"/>
</dbReference>
<keyword evidence="3" id="KW-1185">Reference proteome</keyword>
<dbReference type="EMBL" id="JAMZEC010000001">
    <property type="protein sequence ID" value="MCP2347474.1"/>
    <property type="molecule type" value="Genomic_DNA"/>
</dbReference>
<evidence type="ECO:0000313" key="2">
    <source>
        <dbReference type="EMBL" id="MCP2347474.1"/>
    </source>
</evidence>
<proteinExistence type="predicted"/>
<comment type="caution">
    <text evidence="2">The sequence shown here is derived from an EMBL/GenBank/DDBJ whole genome shotgun (WGS) entry which is preliminary data.</text>
</comment>
<protein>
    <submittedName>
        <fullName evidence="2">RNA-binding Zn ribbon-like protein</fullName>
    </submittedName>
</protein>
<sequence>MALDLVNTVWREHGAEVDQFDDLDGVRAWLSDHDMDGAMDHVMDGGDAGAGLEAVRDRLVRAREAVRDTLEGRGSAGLNDVLAHGSVRPLMRDGEPYELVVVDEPAWRPAWTAAAAFVRMMAERPSRVRPCAHPECILWFLDVSKNGSRRWCSMESCGNRAKAGRFSRRHKTTA</sequence>
<dbReference type="PANTHER" id="PTHR35525">
    <property type="entry name" value="BLL6575 PROTEIN"/>
    <property type="match status" value="1"/>
</dbReference>
<dbReference type="Gene3D" id="1.10.3300.10">
    <property type="entry name" value="Jann2411-like domain"/>
    <property type="match status" value="1"/>
</dbReference>
<name>A0ABT1K0F2_9ACTN</name>
<reference evidence="2 3" key="1">
    <citation type="submission" date="2022-06" db="EMBL/GenBank/DDBJ databases">
        <title>Sequencing the genomes of 1000 actinobacteria strains.</title>
        <authorList>
            <person name="Klenk H.-P."/>
        </authorList>
    </citation>
    <scope>NUCLEOTIDE SEQUENCE [LARGE SCALE GENOMIC DNA]</scope>
    <source>
        <strain evidence="2 3">DSM 44170</strain>
    </source>
</reference>
<dbReference type="Pfam" id="PF11706">
    <property type="entry name" value="zf-CGNR"/>
    <property type="match status" value="1"/>
</dbReference>